<dbReference type="Proteomes" id="UP001516400">
    <property type="component" value="Unassembled WGS sequence"/>
</dbReference>
<dbReference type="EMBL" id="JABFTP020000185">
    <property type="protein sequence ID" value="KAL3287608.1"/>
    <property type="molecule type" value="Genomic_DNA"/>
</dbReference>
<feature type="non-terminal residue" evidence="1">
    <location>
        <position position="1"/>
    </location>
</feature>
<reference evidence="1 2" key="1">
    <citation type="journal article" date="2021" name="BMC Biol.">
        <title>Horizontally acquired antibacterial genes associated with adaptive radiation of ladybird beetles.</title>
        <authorList>
            <person name="Li H.S."/>
            <person name="Tang X.F."/>
            <person name="Huang Y.H."/>
            <person name="Xu Z.Y."/>
            <person name="Chen M.L."/>
            <person name="Du X.Y."/>
            <person name="Qiu B.Y."/>
            <person name="Chen P.T."/>
            <person name="Zhang W."/>
            <person name="Slipinski A."/>
            <person name="Escalona H.E."/>
            <person name="Waterhouse R.M."/>
            <person name="Zwick A."/>
            <person name="Pang H."/>
        </authorList>
    </citation>
    <scope>NUCLEOTIDE SEQUENCE [LARGE SCALE GENOMIC DNA]</scope>
    <source>
        <strain evidence="1">SYSU2018</strain>
    </source>
</reference>
<dbReference type="AlphaFoldDB" id="A0ABD2P9K9"/>
<dbReference type="SUPFAM" id="SSF56219">
    <property type="entry name" value="DNase I-like"/>
    <property type="match status" value="1"/>
</dbReference>
<accession>A0ABD2P9K9</accession>
<dbReference type="InterPro" id="IPR036691">
    <property type="entry name" value="Endo/exonu/phosph_ase_sf"/>
</dbReference>
<proteinExistence type="predicted"/>
<name>A0ABD2P9K9_9CUCU</name>
<dbReference type="Gene3D" id="3.60.10.10">
    <property type="entry name" value="Endonuclease/exonuclease/phosphatase"/>
    <property type="match status" value="1"/>
</dbReference>
<comment type="caution">
    <text evidence="1">The sequence shown here is derived from an EMBL/GenBank/DDBJ whole genome shotgun (WGS) entry which is preliminary data.</text>
</comment>
<keyword evidence="2" id="KW-1185">Reference proteome</keyword>
<sequence length="123" mass="14312">NNCNYQYQLLMGDININILDETTDYVQYYLNTMNELGFNSHINAYTRVDKNSQTCIDHIFPKSKKKNDDIHSTVLEVHLTDHYTIVARLPAAKVGTVVKKLSKEVRDYEGLKTYFISLDWDSM</sequence>
<protein>
    <submittedName>
        <fullName evidence="1">Uncharacterized protein</fullName>
    </submittedName>
</protein>
<organism evidence="1 2">
    <name type="scientific">Cryptolaemus montrouzieri</name>
    <dbReference type="NCBI Taxonomy" id="559131"/>
    <lineage>
        <taxon>Eukaryota</taxon>
        <taxon>Metazoa</taxon>
        <taxon>Ecdysozoa</taxon>
        <taxon>Arthropoda</taxon>
        <taxon>Hexapoda</taxon>
        <taxon>Insecta</taxon>
        <taxon>Pterygota</taxon>
        <taxon>Neoptera</taxon>
        <taxon>Endopterygota</taxon>
        <taxon>Coleoptera</taxon>
        <taxon>Polyphaga</taxon>
        <taxon>Cucujiformia</taxon>
        <taxon>Coccinelloidea</taxon>
        <taxon>Coccinellidae</taxon>
        <taxon>Scymninae</taxon>
        <taxon>Scymnini</taxon>
        <taxon>Cryptolaemus</taxon>
    </lineage>
</organism>
<gene>
    <name evidence="1" type="ORF">HHI36_002078</name>
</gene>
<evidence type="ECO:0000313" key="2">
    <source>
        <dbReference type="Proteomes" id="UP001516400"/>
    </source>
</evidence>
<evidence type="ECO:0000313" key="1">
    <source>
        <dbReference type="EMBL" id="KAL3287608.1"/>
    </source>
</evidence>